<comment type="caution">
    <text evidence="1">The sequence shown here is derived from an EMBL/GenBank/DDBJ whole genome shotgun (WGS) entry which is preliminary data.</text>
</comment>
<accession>A0AAV5RF12</accession>
<proteinExistence type="predicted"/>
<reference evidence="1 2" key="1">
    <citation type="journal article" date="2023" name="Elife">
        <title>Identification of key yeast species and microbe-microbe interactions impacting larval growth of Drosophila in the wild.</title>
        <authorList>
            <person name="Mure A."/>
            <person name="Sugiura Y."/>
            <person name="Maeda R."/>
            <person name="Honda K."/>
            <person name="Sakurai N."/>
            <person name="Takahashi Y."/>
            <person name="Watada M."/>
            <person name="Katoh T."/>
            <person name="Gotoh A."/>
            <person name="Gotoh Y."/>
            <person name="Taniguchi I."/>
            <person name="Nakamura K."/>
            <person name="Hayashi T."/>
            <person name="Katayama T."/>
            <person name="Uemura T."/>
            <person name="Hattori Y."/>
        </authorList>
    </citation>
    <scope>NUCLEOTIDE SEQUENCE [LARGE SCALE GENOMIC DNA]</scope>
    <source>
        <strain evidence="1 2">SB-73</strain>
    </source>
</reference>
<organism evidence="1 2">
    <name type="scientific">Starmerella bacillaris</name>
    <name type="common">Yeast</name>
    <name type="synonym">Candida zemplinina</name>
    <dbReference type="NCBI Taxonomy" id="1247836"/>
    <lineage>
        <taxon>Eukaryota</taxon>
        <taxon>Fungi</taxon>
        <taxon>Dikarya</taxon>
        <taxon>Ascomycota</taxon>
        <taxon>Saccharomycotina</taxon>
        <taxon>Dipodascomycetes</taxon>
        <taxon>Dipodascales</taxon>
        <taxon>Trichomonascaceae</taxon>
        <taxon>Starmerella</taxon>
    </lineage>
</organism>
<dbReference type="InterPro" id="IPR036322">
    <property type="entry name" value="WD40_repeat_dom_sf"/>
</dbReference>
<keyword evidence="2" id="KW-1185">Reference proteome</keyword>
<dbReference type="AlphaFoldDB" id="A0AAV5RF12"/>
<dbReference type="Proteomes" id="UP001362899">
    <property type="component" value="Unassembled WGS sequence"/>
</dbReference>
<name>A0AAV5RF12_STABA</name>
<protein>
    <submittedName>
        <fullName evidence="1">Uncharacterized protein</fullName>
    </submittedName>
</protein>
<evidence type="ECO:0000313" key="2">
    <source>
        <dbReference type="Proteomes" id="UP001362899"/>
    </source>
</evidence>
<dbReference type="EMBL" id="BTGC01000001">
    <property type="protein sequence ID" value="GMM49174.1"/>
    <property type="molecule type" value="Genomic_DNA"/>
</dbReference>
<sequence length="783" mass="86621">MQLLSCPEEPRGLSNAVLAETYNGNSLLLAHEDGVISAFDEDSNLVALFVNTGREVICMKVCDDKLLVAFSDCTLKAISLATGFCVYEAQTLFPIRRISIFENYIACWTVSRNNDMNCTIEVKDSMEQMLLLLQRGSLEIYTHFTAESAVLDCFEDENGILLVCSYNIYICSSIDSKNSQSATEPEFYSVLTDADQCPLVGGCSLNGALVLAYENSWKVCKLVRSSVPGVSSNIVLEEDMSVATPLPIQKLINTTKGIILSGESNDCLLICNNNMQLLHLPESICNNSANLFVTGNASLVSNQLQVFEHLVQNGEATWRPKPLSNIQISNVKYLPLQEDSKITAAYNNGTIVGYENGIVKTESTEFQAFPGMVTSISSTMVSSKYGVIQLPFSDFNAITQKKSVSGGNSINDNRIAIKICPYYSSSGWKGLAQSIHSFAMFNTKNGTPPHISVAEIVWSHNDIGSGIQNSPYCVPVLEELVVIYTEMVKSTQLNENCQNDKKDDHDKNIEEDQLLDISVKLLGRLWSAHRIEQLEHSSDMRALKILASAAPLYKFTPAFLNGKIALCESSGDLEAILWVFIYKPELTNSVLIPFKLLNLLSQTALQTFSTKMALYNKEKLVTDTELMCIPEKVQLDSIRMALTILHLSMLASPQFRFSESQLVHVVSVAVFAVKNRINEARSVLIELQSQGLIIFNKPTQTILITTPETPGVAACIMDINLDASHILKLRCKPTESRCEDYQFSTDGKCVTAKSGTKTYTWQLYGGFMNLFKRTSGSLHPENE</sequence>
<gene>
    <name evidence="1" type="ORF">DASB73_001320</name>
</gene>
<dbReference type="SUPFAM" id="SSF50978">
    <property type="entry name" value="WD40 repeat-like"/>
    <property type="match status" value="1"/>
</dbReference>
<evidence type="ECO:0000313" key="1">
    <source>
        <dbReference type="EMBL" id="GMM49174.1"/>
    </source>
</evidence>